<dbReference type="PANTHER" id="PTHR47354:SF5">
    <property type="entry name" value="PROTEIN RFBI"/>
    <property type="match status" value="1"/>
</dbReference>
<dbReference type="Pfam" id="PF00970">
    <property type="entry name" value="FAD_binding_6"/>
    <property type="match status" value="1"/>
</dbReference>
<comment type="caution">
    <text evidence="3">The sequence shown here is derived from an EMBL/GenBank/DDBJ whole genome shotgun (WGS) entry which is preliminary data.</text>
</comment>
<dbReference type="AlphaFoldDB" id="A0A5C8PIY4"/>
<dbReference type="InterPro" id="IPR017927">
    <property type="entry name" value="FAD-bd_FR_type"/>
</dbReference>
<sequence>MELHATRRYCLGSQQFPLPTTVSAADGPVERCKGSRVGHLVKITNTGAEIACGVGVTILEAALDAGIPYPHGCQSGNCGACKSHLLDGAVTLDGYSDFALMDEERDRGLILACRAVPDSACEVAWLDEDDLIVHPRRILATTVVAIDDATHDIKRVLLAVSSGGPFTFSAGQFASVTFDGAPPRDYSMANPPGASLLEFHIRRMAGGNTSAHVATQVKLGDKVRVEGPFGTSYLRESHRGPILAIAGGSGLAPIKSIVEQALALKMPQPIHLYFGARDERGLYLVEHFAALAAAHPTLRFTPVLSDPEGATTRRTGFVHEIAGRDLADLDGCKAYIAGPPVMVEAATRLLLARGLRRIDVHADAFYTAAEMQEAGRKTGAQM</sequence>
<dbReference type="SUPFAM" id="SSF63380">
    <property type="entry name" value="Riboflavin synthase domain-like"/>
    <property type="match status" value="1"/>
</dbReference>
<dbReference type="CDD" id="cd00207">
    <property type="entry name" value="fer2"/>
    <property type="match status" value="1"/>
</dbReference>
<dbReference type="PROSITE" id="PS00197">
    <property type="entry name" value="2FE2S_FER_1"/>
    <property type="match status" value="1"/>
</dbReference>
<gene>
    <name evidence="3" type="ORF">FHP25_22520</name>
</gene>
<reference evidence="3 4" key="1">
    <citation type="submission" date="2019-06" db="EMBL/GenBank/DDBJ databases">
        <title>New taxonomy in bacterial strain CC-CFT640, isolated from vineyard.</title>
        <authorList>
            <person name="Lin S.-Y."/>
            <person name="Tsai C.-F."/>
            <person name="Young C.-C."/>
        </authorList>
    </citation>
    <scope>NUCLEOTIDE SEQUENCE [LARGE SCALE GENOMIC DNA]</scope>
    <source>
        <strain evidence="3 4">CC-CFT640</strain>
    </source>
</reference>
<dbReference type="InterPro" id="IPR006058">
    <property type="entry name" value="2Fe2S_fd_BS"/>
</dbReference>
<dbReference type="InterPro" id="IPR039261">
    <property type="entry name" value="FNR_nucleotide-bd"/>
</dbReference>
<dbReference type="Gene3D" id="2.40.30.10">
    <property type="entry name" value="Translation factors"/>
    <property type="match status" value="1"/>
</dbReference>
<dbReference type="InterPro" id="IPR008333">
    <property type="entry name" value="Cbr1-like_FAD-bd_dom"/>
</dbReference>
<dbReference type="InterPro" id="IPR001041">
    <property type="entry name" value="2Fe-2S_ferredoxin-type"/>
</dbReference>
<feature type="domain" description="FAD-binding FR-type" evidence="2">
    <location>
        <begin position="136"/>
        <end position="235"/>
    </location>
</feature>
<dbReference type="Gene3D" id="3.40.50.80">
    <property type="entry name" value="Nucleotide-binding domain of ferredoxin-NADP reductase (FNR) module"/>
    <property type="match status" value="1"/>
</dbReference>
<dbReference type="SUPFAM" id="SSF52343">
    <property type="entry name" value="Ferredoxin reductase-like, C-terminal NADP-linked domain"/>
    <property type="match status" value="1"/>
</dbReference>
<dbReference type="InterPro" id="IPR001433">
    <property type="entry name" value="OxRdtase_FAD/NAD-bd"/>
</dbReference>
<dbReference type="OrthoDB" id="9806195at2"/>
<dbReference type="PROSITE" id="PS51085">
    <property type="entry name" value="2FE2S_FER_2"/>
    <property type="match status" value="1"/>
</dbReference>
<dbReference type="Pfam" id="PF00111">
    <property type="entry name" value="Fer2"/>
    <property type="match status" value="1"/>
</dbReference>
<evidence type="ECO:0000259" key="1">
    <source>
        <dbReference type="PROSITE" id="PS51085"/>
    </source>
</evidence>
<dbReference type="GO" id="GO:0016491">
    <property type="term" value="F:oxidoreductase activity"/>
    <property type="evidence" value="ECO:0007669"/>
    <property type="project" value="InterPro"/>
</dbReference>
<evidence type="ECO:0000313" key="4">
    <source>
        <dbReference type="Proteomes" id="UP000321638"/>
    </source>
</evidence>
<organism evidence="3 4">
    <name type="scientific">Vineibacter terrae</name>
    <dbReference type="NCBI Taxonomy" id="2586908"/>
    <lineage>
        <taxon>Bacteria</taxon>
        <taxon>Pseudomonadati</taxon>
        <taxon>Pseudomonadota</taxon>
        <taxon>Alphaproteobacteria</taxon>
        <taxon>Hyphomicrobiales</taxon>
        <taxon>Vineibacter</taxon>
    </lineage>
</organism>
<evidence type="ECO:0000313" key="3">
    <source>
        <dbReference type="EMBL" id="TXL73200.1"/>
    </source>
</evidence>
<feature type="domain" description="2Fe-2S ferredoxin-type" evidence="1">
    <location>
        <begin position="39"/>
        <end position="129"/>
    </location>
</feature>
<dbReference type="GO" id="GO:0051537">
    <property type="term" value="F:2 iron, 2 sulfur cluster binding"/>
    <property type="evidence" value="ECO:0007669"/>
    <property type="project" value="InterPro"/>
</dbReference>
<dbReference type="InterPro" id="IPR036010">
    <property type="entry name" value="2Fe-2S_ferredoxin-like_sf"/>
</dbReference>
<keyword evidence="4" id="KW-1185">Reference proteome</keyword>
<name>A0A5C8PIY4_9HYPH</name>
<dbReference type="PRINTS" id="PR00410">
    <property type="entry name" value="PHEHYDRXLASE"/>
</dbReference>
<protein>
    <submittedName>
        <fullName evidence="3">2Fe-2S iron-sulfur cluster binding domain-containing protein</fullName>
    </submittedName>
</protein>
<dbReference type="PROSITE" id="PS51384">
    <property type="entry name" value="FAD_FR"/>
    <property type="match status" value="1"/>
</dbReference>
<dbReference type="Proteomes" id="UP000321638">
    <property type="component" value="Unassembled WGS sequence"/>
</dbReference>
<dbReference type="PANTHER" id="PTHR47354">
    <property type="entry name" value="NADH OXIDOREDUCTASE HCR"/>
    <property type="match status" value="1"/>
</dbReference>
<dbReference type="InterPro" id="IPR012675">
    <property type="entry name" value="Beta-grasp_dom_sf"/>
</dbReference>
<accession>A0A5C8PIY4</accession>
<dbReference type="EMBL" id="VDUZ01000027">
    <property type="protein sequence ID" value="TXL73200.1"/>
    <property type="molecule type" value="Genomic_DNA"/>
</dbReference>
<dbReference type="Pfam" id="PF00175">
    <property type="entry name" value="NAD_binding_1"/>
    <property type="match status" value="1"/>
</dbReference>
<evidence type="ECO:0000259" key="2">
    <source>
        <dbReference type="PROSITE" id="PS51384"/>
    </source>
</evidence>
<proteinExistence type="predicted"/>
<dbReference type="SUPFAM" id="SSF54292">
    <property type="entry name" value="2Fe-2S ferredoxin-like"/>
    <property type="match status" value="1"/>
</dbReference>
<dbReference type="CDD" id="cd06187">
    <property type="entry name" value="O2ase_reductase_like"/>
    <property type="match status" value="1"/>
</dbReference>
<dbReference type="InterPro" id="IPR017938">
    <property type="entry name" value="Riboflavin_synthase-like_b-brl"/>
</dbReference>
<dbReference type="InterPro" id="IPR050415">
    <property type="entry name" value="MRET"/>
</dbReference>
<dbReference type="Gene3D" id="3.10.20.30">
    <property type="match status" value="1"/>
</dbReference>